<feature type="region of interest" description="Disordered" evidence="1">
    <location>
        <begin position="85"/>
        <end position="106"/>
    </location>
</feature>
<feature type="region of interest" description="Disordered" evidence="1">
    <location>
        <begin position="226"/>
        <end position="247"/>
    </location>
</feature>
<feature type="region of interest" description="Disordered" evidence="1">
    <location>
        <begin position="132"/>
        <end position="177"/>
    </location>
</feature>
<dbReference type="PANTHER" id="PTHR10773:SF19">
    <property type="match status" value="1"/>
</dbReference>
<dbReference type="AlphaFoldDB" id="A0AAV4GD70"/>
<keyword evidence="3" id="KW-1185">Reference proteome</keyword>
<accession>A0AAV4GD70</accession>
<name>A0AAV4GD70_9GAST</name>
<protein>
    <submittedName>
        <fullName evidence="2">Uncharacterized protein</fullName>
    </submittedName>
</protein>
<proteinExistence type="predicted"/>
<evidence type="ECO:0000313" key="3">
    <source>
        <dbReference type="Proteomes" id="UP000762676"/>
    </source>
</evidence>
<evidence type="ECO:0000313" key="2">
    <source>
        <dbReference type="EMBL" id="GFR83025.1"/>
    </source>
</evidence>
<comment type="caution">
    <text evidence="2">The sequence shown here is derived from an EMBL/GenBank/DDBJ whole genome shotgun (WGS) entry which is preliminary data.</text>
</comment>
<reference evidence="2 3" key="1">
    <citation type="journal article" date="2021" name="Elife">
        <title>Chloroplast acquisition without the gene transfer in kleptoplastic sea slugs, Plakobranchus ocellatus.</title>
        <authorList>
            <person name="Maeda T."/>
            <person name="Takahashi S."/>
            <person name="Yoshida T."/>
            <person name="Shimamura S."/>
            <person name="Takaki Y."/>
            <person name="Nagai Y."/>
            <person name="Toyoda A."/>
            <person name="Suzuki Y."/>
            <person name="Arimoto A."/>
            <person name="Ishii H."/>
            <person name="Satoh N."/>
            <person name="Nishiyama T."/>
            <person name="Hasebe M."/>
            <person name="Maruyama T."/>
            <person name="Minagawa J."/>
            <person name="Obokata J."/>
            <person name="Shigenobu S."/>
        </authorList>
    </citation>
    <scope>NUCLEOTIDE SEQUENCE [LARGE SCALE GENOMIC DNA]</scope>
</reference>
<gene>
    <name evidence="2" type="ORF">ElyMa_004113600</name>
</gene>
<organism evidence="2 3">
    <name type="scientific">Elysia marginata</name>
    <dbReference type="NCBI Taxonomy" id="1093978"/>
    <lineage>
        <taxon>Eukaryota</taxon>
        <taxon>Metazoa</taxon>
        <taxon>Spiralia</taxon>
        <taxon>Lophotrochozoa</taxon>
        <taxon>Mollusca</taxon>
        <taxon>Gastropoda</taxon>
        <taxon>Heterobranchia</taxon>
        <taxon>Euthyneura</taxon>
        <taxon>Panpulmonata</taxon>
        <taxon>Sacoglossa</taxon>
        <taxon>Placobranchoidea</taxon>
        <taxon>Plakobranchidae</taxon>
        <taxon>Elysia</taxon>
    </lineage>
</organism>
<dbReference type="PANTHER" id="PTHR10773">
    <property type="entry name" value="DNA-DIRECTED RNA POLYMERASES I, II, AND III SUBUNIT RPABC2"/>
    <property type="match status" value="1"/>
</dbReference>
<dbReference type="EMBL" id="BMAT01008358">
    <property type="protein sequence ID" value="GFR83025.1"/>
    <property type="molecule type" value="Genomic_DNA"/>
</dbReference>
<dbReference type="Proteomes" id="UP000762676">
    <property type="component" value="Unassembled WGS sequence"/>
</dbReference>
<sequence length="799" mass="90447">MSRSNSKPNRCKQRQMTVAEAINLVLLDEPSDSDNEDNQVMADGSENGGSEILQPNPVYLITDEAGPLDDKIDLVIAGDMMEALPKDDKNSVPEIPQKNPEDSETDFANSINQSIELAIFNEVANTLPNHEEKGAPAIPQSNPETCNIDKAGPSNHEENGAPTIPQSNPETCNIDKAGPSNDYPALAFVGLHDNDDDSQLQVEAPLDISAANSEDELMDTDVSTVDFNRSENGTPIPMRKKGSAPDTWDRNIKKAARLHGQEYINRSNNRVDGRVMGPKCASAYCMKSVNRNCNKFNADDRMIIFTRFWGMATWSEKVTFAQSLAENSVKKQLKGGPDSRRNFSYAYVLEKNGHRLQVCKSMLASTLGISEKTLQNWIQKKGVPPLEPKPSIPRSGIREATSPEDMAFLVEWLHKIPTVPSHYCRKQKTYEGVKFIFPGKGLTQLHRDYTTVCTEAGKRALGRKIFSETFKRHKFSVFHPRKDQCDLCVGARLGNVSKEVHDLHVVKEKRAQEEKKRDKEETDANTAVWTMDLQSVLTCPKTNASAMYYKTKLTVHNMTYFNLKTKEVFNYVFDETQGDMSSHMFAFIHVQHFERQLEQNQNLHTVIIWSDGCGYQNKCVNVANALTQLAVEKNVTILQKFLVSGHTMMECDSVHSMVERKLRCADIFLPHDFMLAIKMARENPFPYEAKELLWVDARKLSAEFVKSVRPGKKKDDPTVSDVCSYKYSGGRDGVHIMYQLQWTDEYLDLPCRLSSEMKSWEPLFASRPCISIRKYQDLQSMREVVPHHALEFYINLPHQ</sequence>
<evidence type="ECO:0000256" key="1">
    <source>
        <dbReference type="SAM" id="MobiDB-lite"/>
    </source>
</evidence>
<feature type="region of interest" description="Disordered" evidence="1">
    <location>
        <begin position="25"/>
        <end position="55"/>
    </location>
</feature>